<dbReference type="PANTHER" id="PTHR43280:SF2">
    <property type="entry name" value="HTH-TYPE TRANSCRIPTIONAL REGULATOR EXSA"/>
    <property type="match status" value="1"/>
</dbReference>
<dbReference type="PROSITE" id="PS00041">
    <property type="entry name" value="HTH_ARAC_FAMILY_1"/>
    <property type="match status" value="1"/>
</dbReference>
<dbReference type="AlphaFoldDB" id="A0A916K602"/>
<dbReference type="RefSeq" id="WP_218093508.1">
    <property type="nucleotide sequence ID" value="NZ_CAJVAS010000017.1"/>
</dbReference>
<feature type="transmembrane region" description="Helical" evidence="4">
    <location>
        <begin position="12"/>
        <end position="36"/>
    </location>
</feature>
<dbReference type="Proteomes" id="UP000693672">
    <property type="component" value="Unassembled WGS sequence"/>
</dbReference>
<dbReference type="SMART" id="SM00342">
    <property type="entry name" value="HTH_ARAC"/>
    <property type="match status" value="1"/>
</dbReference>
<keyword evidence="2" id="KW-0238">DNA-binding</keyword>
<evidence type="ECO:0000259" key="5">
    <source>
        <dbReference type="PROSITE" id="PS01124"/>
    </source>
</evidence>
<dbReference type="GO" id="GO:0043565">
    <property type="term" value="F:sequence-specific DNA binding"/>
    <property type="evidence" value="ECO:0007669"/>
    <property type="project" value="InterPro"/>
</dbReference>
<name>A0A916K602_9BACL</name>
<keyword evidence="7" id="KW-1185">Reference proteome</keyword>
<evidence type="ECO:0000256" key="1">
    <source>
        <dbReference type="ARBA" id="ARBA00023015"/>
    </source>
</evidence>
<feature type="transmembrane region" description="Helical" evidence="4">
    <location>
        <begin position="301"/>
        <end position="325"/>
    </location>
</feature>
<dbReference type="Pfam" id="PF17853">
    <property type="entry name" value="GGDEF_2"/>
    <property type="match status" value="1"/>
</dbReference>
<sequence length="786" mass="89824">MQRNRIMPANKLFYQILLYFLSLLIPIAVIGVVTYANFVAKYKHDFIENATKGLEISAGQLDAHLRTVQEAGISFFSDIAVSRLLKPDREYTLEDRASLVDILQSLKRTSAILTEFAGLVFMYIDHDKVYTTSGIEDFDAFFQRAARYDEFAVDYWKRSSESGRDIELLKPSLLHTEQTGERVVPVVVSRLVRGYRAVLVTNISVNDLQRKLKGYAPFDSTQFVALDAYNRLVFGPEQQAAAVPALLGKLAESFPSGEPGSTELTMGDTSYIASYVQSDLYGWKLYALTPVSEFNRQASGIWGMIVVICIVLVVIGVLFSFIFTFKLYTPIQRIKDVLSDHKEPVDAPGAPANDFDEIGLGINRLIRHNLTFERQLDSVRVEYADQALLLLLKDRETADAVQLEQWFRERFGFTKDRYRCIGIHFEFKEAFYAHIPDEERLIVWSKLKKLIRGFLSRHFRLHVLEMTRHLYLCVMEPDDAGKDEAGLRQALESFMQTFQFDLQFCTVRAGIGKVHQGIGGVADSYKEAMVALQHCDGRRDCEIVPYDRLPVRPSVMYTFTDEMRLLNLLKAGDPALKAKIRQIIAQQEQDGLSSPMVGMFITDVYRTGLRFAMEQGLEPRELLDEERHRLLNDSEAWPPRVELKKASLFVFYDRLADELEARQQTFKTNAHISAIMDMIENEYDRDLYLESISDRLGVSPKYVSRIFKEKTGMNITQYLNIVRVDQAKRLLASTRLPIGEIADKVGIGNRTTFLRVFKKTEGMSLQSYRNGAMRGQDDDDYELTEG</sequence>
<organism evidence="6 7">
    <name type="scientific">Paenibacillus solanacearum</name>
    <dbReference type="NCBI Taxonomy" id="2048548"/>
    <lineage>
        <taxon>Bacteria</taxon>
        <taxon>Bacillati</taxon>
        <taxon>Bacillota</taxon>
        <taxon>Bacilli</taxon>
        <taxon>Bacillales</taxon>
        <taxon>Paenibacillaceae</taxon>
        <taxon>Paenibacillus</taxon>
    </lineage>
</organism>
<dbReference type="InterPro" id="IPR018060">
    <property type="entry name" value="HTH_AraC"/>
</dbReference>
<comment type="caution">
    <text evidence="6">The sequence shown here is derived from an EMBL/GenBank/DDBJ whole genome shotgun (WGS) entry which is preliminary data.</text>
</comment>
<gene>
    <name evidence="6" type="primary">rhaR_53</name>
    <name evidence="6" type="ORF">PAESOLCIP111_03764</name>
</gene>
<keyword evidence="4" id="KW-0472">Membrane</keyword>
<keyword evidence="4" id="KW-0812">Transmembrane</keyword>
<accession>A0A916K602</accession>
<proteinExistence type="predicted"/>
<dbReference type="Pfam" id="PF12833">
    <property type="entry name" value="HTH_18"/>
    <property type="match status" value="1"/>
</dbReference>
<evidence type="ECO:0000256" key="2">
    <source>
        <dbReference type="ARBA" id="ARBA00023125"/>
    </source>
</evidence>
<keyword evidence="3" id="KW-0804">Transcription</keyword>
<dbReference type="InterPro" id="IPR041522">
    <property type="entry name" value="CdaR_GGDEF"/>
</dbReference>
<keyword evidence="1" id="KW-0805">Transcription regulation</keyword>
<dbReference type="PANTHER" id="PTHR43280">
    <property type="entry name" value="ARAC-FAMILY TRANSCRIPTIONAL REGULATOR"/>
    <property type="match status" value="1"/>
</dbReference>
<evidence type="ECO:0000313" key="6">
    <source>
        <dbReference type="EMBL" id="CAG7636588.1"/>
    </source>
</evidence>
<feature type="domain" description="HTH araC/xylS-type" evidence="5">
    <location>
        <begin position="673"/>
        <end position="771"/>
    </location>
</feature>
<evidence type="ECO:0000256" key="4">
    <source>
        <dbReference type="SAM" id="Phobius"/>
    </source>
</evidence>
<keyword evidence="4" id="KW-1133">Transmembrane helix</keyword>
<dbReference type="EMBL" id="CAJVAS010000017">
    <property type="protein sequence ID" value="CAG7636588.1"/>
    <property type="molecule type" value="Genomic_DNA"/>
</dbReference>
<protein>
    <submittedName>
        <fullName evidence="6">HTH-type transcriptional activator RhaR</fullName>
    </submittedName>
</protein>
<dbReference type="GO" id="GO:0003700">
    <property type="term" value="F:DNA-binding transcription factor activity"/>
    <property type="evidence" value="ECO:0007669"/>
    <property type="project" value="InterPro"/>
</dbReference>
<dbReference type="InterPro" id="IPR018062">
    <property type="entry name" value="HTH_AraC-typ_CS"/>
</dbReference>
<reference evidence="6" key="1">
    <citation type="submission" date="2021-06" db="EMBL/GenBank/DDBJ databases">
        <authorList>
            <person name="Criscuolo A."/>
        </authorList>
    </citation>
    <scope>NUCLEOTIDE SEQUENCE</scope>
    <source>
        <strain evidence="6">CIP111600</strain>
    </source>
</reference>
<dbReference type="PROSITE" id="PS01124">
    <property type="entry name" value="HTH_ARAC_FAMILY_2"/>
    <property type="match status" value="1"/>
</dbReference>
<evidence type="ECO:0000313" key="7">
    <source>
        <dbReference type="Proteomes" id="UP000693672"/>
    </source>
</evidence>
<evidence type="ECO:0000256" key="3">
    <source>
        <dbReference type="ARBA" id="ARBA00023163"/>
    </source>
</evidence>